<dbReference type="Proteomes" id="UP000479710">
    <property type="component" value="Unassembled WGS sequence"/>
</dbReference>
<organism evidence="2 3">
    <name type="scientific">Oryza meyeriana var. granulata</name>
    <dbReference type="NCBI Taxonomy" id="110450"/>
    <lineage>
        <taxon>Eukaryota</taxon>
        <taxon>Viridiplantae</taxon>
        <taxon>Streptophyta</taxon>
        <taxon>Embryophyta</taxon>
        <taxon>Tracheophyta</taxon>
        <taxon>Spermatophyta</taxon>
        <taxon>Magnoliopsida</taxon>
        <taxon>Liliopsida</taxon>
        <taxon>Poales</taxon>
        <taxon>Poaceae</taxon>
        <taxon>BOP clade</taxon>
        <taxon>Oryzoideae</taxon>
        <taxon>Oryzeae</taxon>
        <taxon>Oryzinae</taxon>
        <taxon>Oryza</taxon>
        <taxon>Oryza meyeriana</taxon>
    </lineage>
</organism>
<evidence type="ECO:0000256" key="1">
    <source>
        <dbReference type="SAM" id="Phobius"/>
    </source>
</evidence>
<proteinExistence type="predicted"/>
<evidence type="ECO:0000313" key="2">
    <source>
        <dbReference type="EMBL" id="KAF0902412.1"/>
    </source>
</evidence>
<accession>A0A6G1CQJ0</accession>
<keyword evidence="1" id="KW-0812">Transmembrane</keyword>
<comment type="caution">
    <text evidence="2">The sequence shown here is derived from an EMBL/GenBank/DDBJ whole genome shotgun (WGS) entry which is preliminary data.</text>
</comment>
<evidence type="ECO:0000313" key="3">
    <source>
        <dbReference type="Proteomes" id="UP000479710"/>
    </source>
</evidence>
<protein>
    <recommendedName>
        <fullName evidence="4">Late embryogenesis abundant protein LEA-2 subgroup domain-containing protein</fullName>
    </recommendedName>
</protein>
<dbReference type="EMBL" id="SPHZ02000008">
    <property type="protein sequence ID" value="KAF0902412.1"/>
    <property type="molecule type" value="Genomic_DNA"/>
</dbReference>
<evidence type="ECO:0008006" key="4">
    <source>
        <dbReference type="Google" id="ProtNLM"/>
    </source>
</evidence>
<feature type="transmembrane region" description="Helical" evidence="1">
    <location>
        <begin position="20"/>
        <end position="38"/>
    </location>
</feature>
<dbReference type="AlphaFoldDB" id="A0A6G1CQJ0"/>
<keyword evidence="3" id="KW-1185">Reference proteome</keyword>
<sequence>MGSDDNGLGKTVPCLAAVRWVVATAVGVIAFAVVVMVIRMVRRREEIQITIDRGRIDVDGIRSNASAEISAFITMGNPSFRGNNPIVCTKMTVGLVDVQWSSAFQLPADMAGQLAEAMNQSIVILNSDGNITLPKESWHTEVMVESIDDGQWDYVASRSRKDGDFEVLVLLQV</sequence>
<reference evidence="2 3" key="1">
    <citation type="submission" date="2019-11" db="EMBL/GenBank/DDBJ databases">
        <title>Whole genome sequence of Oryza granulata.</title>
        <authorList>
            <person name="Li W."/>
        </authorList>
    </citation>
    <scope>NUCLEOTIDE SEQUENCE [LARGE SCALE GENOMIC DNA]</scope>
    <source>
        <strain evidence="3">cv. Menghai</strain>
        <tissue evidence="2">Leaf</tissue>
    </source>
</reference>
<keyword evidence="1" id="KW-1133">Transmembrane helix</keyword>
<keyword evidence="1" id="KW-0472">Membrane</keyword>
<gene>
    <name evidence="2" type="ORF">E2562_016247</name>
</gene>
<name>A0A6G1CQJ0_9ORYZ</name>